<dbReference type="EMBL" id="BMFW01000022">
    <property type="protein sequence ID" value="GGH99679.1"/>
    <property type="molecule type" value="Genomic_DNA"/>
</dbReference>
<evidence type="ECO:0008006" key="4">
    <source>
        <dbReference type="Google" id="ProtNLM"/>
    </source>
</evidence>
<name>A0ABQ2AYL4_9MICC</name>
<organism evidence="2 3">
    <name type="scientific">Arthrobacter liuii</name>
    <dbReference type="NCBI Taxonomy" id="1476996"/>
    <lineage>
        <taxon>Bacteria</taxon>
        <taxon>Bacillati</taxon>
        <taxon>Actinomycetota</taxon>
        <taxon>Actinomycetes</taxon>
        <taxon>Micrococcales</taxon>
        <taxon>Micrococcaceae</taxon>
        <taxon>Arthrobacter</taxon>
    </lineage>
</organism>
<reference evidence="3" key="1">
    <citation type="journal article" date="2019" name="Int. J. Syst. Evol. Microbiol.">
        <title>The Global Catalogue of Microorganisms (GCM) 10K type strain sequencing project: providing services to taxonomists for standard genome sequencing and annotation.</title>
        <authorList>
            <consortium name="The Broad Institute Genomics Platform"/>
            <consortium name="The Broad Institute Genome Sequencing Center for Infectious Disease"/>
            <person name="Wu L."/>
            <person name="Ma J."/>
        </authorList>
    </citation>
    <scope>NUCLEOTIDE SEQUENCE [LARGE SCALE GENOMIC DNA]</scope>
    <source>
        <strain evidence="3">CGMCC 1.12778</strain>
    </source>
</reference>
<gene>
    <name evidence="2" type="ORF">GCM10007170_35070</name>
</gene>
<evidence type="ECO:0000313" key="2">
    <source>
        <dbReference type="EMBL" id="GGH99679.1"/>
    </source>
</evidence>
<evidence type="ECO:0000313" key="3">
    <source>
        <dbReference type="Proteomes" id="UP000643279"/>
    </source>
</evidence>
<sequence length="131" mass="14322">MDIVHERAAGVDISKRDAKVCLRLPGQRAGTPTSTVTTWGPTSGQILALRDFLEGEHVTTVVMEATSDYWKPFFYLLEETLPVMLVNAKAARNTPGRKPMCLTPPGSRSWARTGCFGPRSSRPSRSGNCVT</sequence>
<proteinExistence type="predicted"/>
<dbReference type="Proteomes" id="UP000643279">
    <property type="component" value="Unassembled WGS sequence"/>
</dbReference>
<comment type="caution">
    <text evidence="2">The sequence shown here is derived from an EMBL/GenBank/DDBJ whole genome shotgun (WGS) entry which is preliminary data.</text>
</comment>
<protein>
    <recommendedName>
        <fullName evidence="4">Transposase</fullName>
    </recommendedName>
</protein>
<keyword evidence="3" id="KW-1185">Reference proteome</keyword>
<accession>A0ABQ2AYL4</accession>
<evidence type="ECO:0000256" key="1">
    <source>
        <dbReference type="SAM" id="MobiDB-lite"/>
    </source>
</evidence>
<feature type="compositionally biased region" description="Low complexity" evidence="1">
    <location>
        <begin position="118"/>
        <end position="131"/>
    </location>
</feature>
<feature type="region of interest" description="Disordered" evidence="1">
    <location>
        <begin position="112"/>
        <end position="131"/>
    </location>
</feature>